<dbReference type="PATRIC" id="fig|1502.177.peg.3244"/>
<evidence type="ECO:0000256" key="1">
    <source>
        <dbReference type="ARBA" id="ARBA00005801"/>
    </source>
</evidence>
<dbReference type="InterPro" id="IPR050882">
    <property type="entry name" value="Prepilin_peptidase/N-MTase"/>
</dbReference>
<keyword evidence="2" id="KW-0812">Transmembrane</keyword>
<sequence length="169" mass="19735">MEINQLHIVFNNINSFFDTYRISILLLIPFLIATYTDLKYMKIYNNFNLFLLIYFIVYFLLPEPIGMGMHFALLWPRIFASLISMLILLIPAMILMHKMGGDIKFLGVIALFTGPYVIISTLILACIINLIYFIINIYLLKRDAKETNKPFAPFLTISYIILFIIFFIV</sequence>
<accession>A0A140GQZ5</accession>
<name>A0A140GQZ5_CLOPF</name>
<gene>
    <name evidence="4" type="ORF">JFP838_pA0038</name>
</gene>
<proteinExistence type="inferred from homology"/>
<feature type="transmembrane region" description="Helical" evidence="2">
    <location>
        <begin position="73"/>
        <end position="96"/>
    </location>
</feature>
<geneLocation type="plasmid" evidence="4 5">
    <name>pJFP838A</name>
</geneLocation>
<dbReference type="PANTHER" id="PTHR30487:SF0">
    <property type="entry name" value="PREPILIN LEADER PEPTIDASE_N-METHYLTRANSFERASE-RELATED"/>
    <property type="match status" value="1"/>
</dbReference>
<organism evidence="4 5">
    <name type="scientific">Clostridium perfringens</name>
    <dbReference type="NCBI Taxonomy" id="1502"/>
    <lineage>
        <taxon>Bacteria</taxon>
        <taxon>Bacillati</taxon>
        <taxon>Bacillota</taxon>
        <taxon>Clostridia</taxon>
        <taxon>Eubacteriales</taxon>
        <taxon>Clostridiaceae</taxon>
        <taxon>Clostridium</taxon>
    </lineage>
</organism>
<dbReference type="InterPro" id="IPR000045">
    <property type="entry name" value="Prepilin_IV_endopep_pep"/>
</dbReference>
<dbReference type="AlphaFoldDB" id="A0A140GQZ5"/>
<dbReference type="Proteomes" id="UP000070260">
    <property type="component" value="Plasmid pJFP838A"/>
</dbReference>
<evidence type="ECO:0000256" key="2">
    <source>
        <dbReference type="SAM" id="Phobius"/>
    </source>
</evidence>
<keyword evidence="2" id="KW-0472">Membrane</keyword>
<dbReference type="RefSeq" id="WP_061429563.1">
    <property type="nucleotide sequence ID" value="NZ_CATNZX010000001.1"/>
</dbReference>
<feature type="transmembrane region" description="Helical" evidence="2">
    <location>
        <begin position="108"/>
        <end position="139"/>
    </location>
</feature>
<feature type="transmembrane region" description="Helical" evidence="2">
    <location>
        <begin position="43"/>
        <end position="61"/>
    </location>
</feature>
<dbReference type="GO" id="GO:0004190">
    <property type="term" value="F:aspartic-type endopeptidase activity"/>
    <property type="evidence" value="ECO:0007669"/>
    <property type="project" value="InterPro"/>
</dbReference>
<feature type="transmembrane region" description="Helical" evidence="2">
    <location>
        <begin position="151"/>
        <end position="168"/>
    </location>
</feature>
<keyword evidence="2" id="KW-1133">Transmembrane helix</keyword>
<keyword evidence="4" id="KW-0614">Plasmid</keyword>
<feature type="domain" description="Prepilin type IV endopeptidase peptidase" evidence="3">
    <location>
        <begin position="25"/>
        <end position="134"/>
    </location>
</feature>
<evidence type="ECO:0000259" key="3">
    <source>
        <dbReference type="Pfam" id="PF01478"/>
    </source>
</evidence>
<dbReference type="EMBL" id="CP013615">
    <property type="protein sequence ID" value="AMN30954.1"/>
    <property type="molecule type" value="Genomic_DNA"/>
</dbReference>
<evidence type="ECO:0000313" key="4">
    <source>
        <dbReference type="EMBL" id="AMN30954.1"/>
    </source>
</evidence>
<dbReference type="GO" id="GO:0006465">
    <property type="term" value="P:signal peptide processing"/>
    <property type="evidence" value="ECO:0007669"/>
    <property type="project" value="TreeGrafter"/>
</dbReference>
<comment type="similarity">
    <text evidence="1">Belongs to the peptidase A24 family.</text>
</comment>
<dbReference type="Gene3D" id="1.20.120.1220">
    <property type="match status" value="1"/>
</dbReference>
<dbReference type="GO" id="GO:0005886">
    <property type="term" value="C:plasma membrane"/>
    <property type="evidence" value="ECO:0007669"/>
    <property type="project" value="TreeGrafter"/>
</dbReference>
<dbReference type="Pfam" id="PF01478">
    <property type="entry name" value="Peptidase_A24"/>
    <property type="match status" value="1"/>
</dbReference>
<reference evidence="4 5" key="1">
    <citation type="journal article" date="2016" name="PLoS ONE">
        <title>Plasmid Characterization and Chromosome Analysis of Two netF+ Clostridium perfringens Isolates Associated with Foal and Canine Necrotizing Enteritis.</title>
        <authorList>
            <person name="Mehdizadeh Gohari I."/>
            <person name="Kropinski A.M."/>
            <person name="Weese S.J."/>
            <person name="Parreira V.R."/>
            <person name="Whitehead A.E."/>
            <person name="Boerlin P."/>
            <person name="Prescott J.F."/>
        </authorList>
    </citation>
    <scope>NUCLEOTIDE SEQUENCE [LARGE SCALE GENOMIC DNA]</scope>
    <source>
        <strain evidence="4 5">JP838</strain>
        <plasmid evidence="5">Plasmid pJFP838A</plasmid>
    </source>
</reference>
<dbReference type="PANTHER" id="PTHR30487">
    <property type="entry name" value="TYPE 4 PREPILIN-LIKE PROTEINS LEADER PEPTIDE-PROCESSING ENZYME"/>
    <property type="match status" value="1"/>
</dbReference>
<evidence type="ECO:0000313" key="5">
    <source>
        <dbReference type="Proteomes" id="UP000070260"/>
    </source>
</evidence>
<protein>
    <submittedName>
        <fullName evidence="4">Putative prepilin peptidase cpaA</fullName>
    </submittedName>
</protein>
<feature type="transmembrane region" description="Helical" evidence="2">
    <location>
        <begin position="20"/>
        <end position="36"/>
    </location>
</feature>